<keyword evidence="11" id="KW-1185">Reference proteome</keyword>
<comment type="subcellular location">
    <subcellularLocation>
        <location evidence="8">Cytoplasm</location>
    </subcellularLocation>
</comment>
<dbReference type="EC" id="2.7.7.77" evidence="8"/>
<dbReference type="InterPro" id="IPR025877">
    <property type="entry name" value="MobA-like_NTP_Trfase"/>
</dbReference>
<comment type="catalytic activity">
    <reaction evidence="8">
        <text>Mo-molybdopterin + GTP + H(+) = Mo-molybdopterin guanine dinucleotide + diphosphate</text>
        <dbReference type="Rhea" id="RHEA:34243"/>
        <dbReference type="ChEBI" id="CHEBI:15378"/>
        <dbReference type="ChEBI" id="CHEBI:33019"/>
        <dbReference type="ChEBI" id="CHEBI:37565"/>
        <dbReference type="ChEBI" id="CHEBI:71302"/>
        <dbReference type="ChEBI" id="CHEBI:71310"/>
        <dbReference type="EC" id="2.7.7.77"/>
    </reaction>
</comment>
<reference evidence="10 11" key="1">
    <citation type="journal article" date="2016" name="C (Basel)">
        <title>Selective Growth of and Electricity Production by Marine Exoelectrogenic Bacteria in Self-Aggregated Hydrogel of Microbially Reduced Graphene Oxide.</title>
        <authorList>
            <person name="Yoshida N."/>
            <person name="Goto Y."/>
            <person name="Miyata Y."/>
        </authorList>
    </citation>
    <scope>NUCLEOTIDE SEQUENCE [LARGE SCALE GENOMIC DNA]</scope>
    <source>
        <strain evidence="10 11">NIT-T3</strain>
    </source>
</reference>
<comment type="cofactor">
    <cofactor evidence="8">
        <name>Mg(2+)</name>
        <dbReference type="ChEBI" id="CHEBI:18420"/>
    </cofactor>
</comment>
<comment type="caution">
    <text evidence="8">Lacks conserved residue(s) required for the propagation of feature annotation.</text>
</comment>
<accession>A0ABM9SDX8</accession>
<feature type="binding site" evidence="8">
    <location>
        <position position="106"/>
    </location>
    <ligand>
        <name>GTP</name>
        <dbReference type="ChEBI" id="CHEBI:37565"/>
    </ligand>
</feature>
<keyword evidence="5 8" id="KW-0460">Magnesium</keyword>
<keyword evidence="4 8" id="KW-0547">Nucleotide-binding</keyword>
<dbReference type="EMBL" id="AP024355">
    <property type="protein sequence ID" value="BCR03673.1"/>
    <property type="molecule type" value="Genomic_DNA"/>
</dbReference>
<feature type="domain" description="MobA-like NTP transferase" evidence="9">
    <location>
        <begin position="19"/>
        <end position="164"/>
    </location>
</feature>
<comment type="similarity">
    <text evidence="8">Belongs to the MobA family.</text>
</comment>
<feature type="binding site" evidence="8">
    <location>
        <begin position="22"/>
        <end position="24"/>
    </location>
    <ligand>
        <name>GTP</name>
        <dbReference type="ChEBI" id="CHEBI:37565"/>
    </ligand>
</feature>
<feature type="binding site" evidence="8">
    <location>
        <position position="34"/>
    </location>
    <ligand>
        <name>GTP</name>
        <dbReference type="ChEBI" id="CHEBI:37565"/>
    </ligand>
</feature>
<dbReference type="Gene3D" id="3.90.550.10">
    <property type="entry name" value="Spore Coat Polysaccharide Biosynthesis Protein SpsA, Chain A"/>
    <property type="match status" value="1"/>
</dbReference>
<keyword evidence="2 8" id="KW-0808">Transferase</keyword>
<evidence type="ECO:0000256" key="2">
    <source>
        <dbReference type="ARBA" id="ARBA00022679"/>
    </source>
</evidence>
<name>A0ABM9SDX8_9BACT</name>
<keyword evidence="7 8" id="KW-0501">Molybdenum cofactor biosynthesis</keyword>
<feature type="binding site" evidence="8">
    <location>
        <position position="78"/>
    </location>
    <ligand>
        <name>GTP</name>
        <dbReference type="ChEBI" id="CHEBI:37565"/>
    </ligand>
</feature>
<protein>
    <recommendedName>
        <fullName evidence="8">Probable molybdenum cofactor guanylyltransferase</fullName>
        <shortName evidence="8">MoCo guanylyltransferase</shortName>
        <ecNumber evidence="8">2.7.7.77</ecNumber>
    </recommendedName>
    <alternativeName>
        <fullName evidence="8">GTP:molybdopterin guanylyltransferase</fullName>
    </alternativeName>
    <alternativeName>
        <fullName evidence="8">Mo-MPT guanylyltransferase</fullName>
    </alternativeName>
    <alternativeName>
        <fullName evidence="8">Molybdopterin guanylyltransferase</fullName>
    </alternativeName>
    <alternativeName>
        <fullName evidence="8">Molybdopterin-guanine dinucleotide synthase</fullName>
        <shortName evidence="8">MGD synthase</shortName>
    </alternativeName>
</protein>
<dbReference type="Proteomes" id="UP001319827">
    <property type="component" value="Chromosome"/>
</dbReference>
<dbReference type="Pfam" id="PF12804">
    <property type="entry name" value="NTP_transf_3"/>
    <property type="match status" value="1"/>
</dbReference>
<dbReference type="PANTHER" id="PTHR19136:SF81">
    <property type="entry name" value="MOLYBDENUM COFACTOR GUANYLYLTRANSFERASE"/>
    <property type="match status" value="1"/>
</dbReference>
<dbReference type="PANTHER" id="PTHR19136">
    <property type="entry name" value="MOLYBDENUM COFACTOR GUANYLYLTRANSFERASE"/>
    <property type="match status" value="1"/>
</dbReference>
<comment type="function">
    <text evidence="8">Transfers a GMP moiety from GTP to Mo-molybdopterin (Mo-MPT) cofactor (Moco or molybdenum cofactor) to form Mo-molybdopterin guanine dinucleotide (Mo-MGD) cofactor.</text>
</comment>
<evidence type="ECO:0000256" key="3">
    <source>
        <dbReference type="ARBA" id="ARBA00022723"/>
    </source>
</evidence>
<keyword evidence="3 8" id="KW-0479">Metal-binding</keyword>
<keyword evidence="6 8" id="KW-0342">GTP-binding</keyword>
<evidence type="ECO:0000313" key="11">
    <source>
        <dbReference type="Proteomes" id="UP001319827"/>
    </source>
</evidence>
<evidence type="ECO:0000259" key="9">
    <source>
        <dbReference type="Pfam" id="PF12804"/>
    </source>
</evidence>
<gene>
    <name evidence="8" type="primary">mobA</name>
    <name evidence="10" type="ORF">DESUT3_07420</name>
</gene>
<reference evidence="10 11" key="2">
    <citation type="journal article" date="2021" name="Int. J. Syst. Evol. Microbiol.">
        <title>Isolation and Polyphasic Characterization of Desulfuromonas versatilis sp. Nov., an Electrogenic Bacteria Capable of Versatile Metabolism Isolated from a Graphene Oxide-Reducing Enrichment Culture.</title>
        <authorList>
            <person name="Xie L."/>
            <person name="Yoshida N."/>
            <person name="Ishii S."/>
            <person name="Meng L."/>
        </authorList>
    </citation>
    <scope>NUCLEOTIDE SEQUENCE [LARGE SCALE GENOMIC DNA]</scope>
    <source>
        <strain evidence="10 11">NIT-T3</strain>
    </source>
</reference>
<organism evidence="10 11">
    <name type="scientific">Desulfuromonas versatilis</name>
    <dbReference type="NCBI Taxonomy" id="2802975"/>
    <lineage>
        <taxon>Bacteria</taxon>
        <taxon>Pseudomonadati</taxon>
        <taxon>Thermodesulfobacteriota</taxon>
        <taxon>Desulfuromonadia</taxon>
        <taxon>Desulfuromonadales</taxon>
        <taxon>Desulfuromonadaceae</taxon>
        <taxon>Desulfuromonas</taxon>
    </lineage>
</organism>
<sequence length="206" mass="23396">MLEHTETNDPSRVTEQVTGVILAGGKSSRMGRDKATLEVEGVALFERVLGVFQRIFSDILIAGERPDLARPGVCCHPDIYPGSALGGLYTGLFEADSDWIFVAPCDLPFPDPNLIKALLRLRDGYDVVLPRTGQGLDPLFACYRKSCLEPMRRLLDNRRYRIFDFYDQVRVRYVDEHELPEGWRQALLNVNTPEEFQDLEDLLPKP</sequence>
<evidence type="ECO:0000256" key="5">
    <source>
        <dbReference type="ARBA" id="ARBA00022842"/>
    </source>
</evidence>
<dbReference type="InterPro" id="IPR029044">
    <property type="entry name" value="Nucleotide-diphossugar_trans"/>
</dbReference>
<dbReference type="HAMAP" id="MF_00316">
    <property type="entry name" value="MobA"/>
    <property type="match status" value="1"/>
</dbReference>
<keyword evidence="1 8" id="KW-0963">Cytoplasm</keyword>
<comment type="domain">
    <text evidence="8">The N-terminal domain determines nucleotide recognition and specific binding, while the C-terminal domain determines the specific binding to the target protein.</text>
</comment>
<evidence type="ECO:0000256" key="1">
    <source>
        <dbReference type="ARBA" id="ARBA00022490"/>
    </source>
</evidence>
<evidence type="ECO:0000256" key="4">
    <source>
        <dbReference type="ARBA" id="ARBA00022741"/>
    </source>
</evidence>
<dbReference type="CDD" id="cd02503">
    <property type="entry name" value="MobA"/>
    <property type="match status" value="1"/>
</dbReference>
<evidence type="ECO:0000256" key="7">
    <source>
        <dbReference type="ARBA" id="ARBA00023150"/>
    </source>
</evidence>
<dbReference type="InterPro" id="IPR013482">
    <property type="entry name" value="Molybde_CF_guanTrfase"/>
</dbReference>
<evidence type="ECO:0000313" key="10">
    <source>
        <dbReference type="EMBL" id="BCR03673.1"/>
    </source>
</evidence>
<dbReference type="SUPFAM" id="SSF53448">
    <property type="entry name" value="Nucleotide-diphospho-sugar transferases"/>
    <property type="match status" value="1"/>
</dbReference>
<evidence type="ECO:0000256" key="6">
    <source>
        <dbReference type="ARBA" id="ARBA00023134"/>
    </source>
</evidence>
<evidence type="ECO:0000256" key="8">
    <source>
        <dbReference type="HAMAP-Rule" id="MF_00316"/>
    </source>
</evidence>
<proteinExistence type="inferred from homology"/>
<feature type="binding site" evidence="8">
    <location>
        <position position="106"/>
    </location>
    <ligand>
        <name>Mg(2+)</name>
        <dbReference type="ChEBI" id="CHEBI:18420"/>
    </ligand>
</feature>